<dbReference type="GO" id="GO:0008270">
    <property type="term" value="F:zinc ion binding"/>
    <property type="evidence" value="ECO:0007669"/>
    <property type="project" value="InterPro"/>
</dbReference>
<evidence type="ECO:0000256" key="3">
    <source>
        <dbReference type="ARBA" id="ARBA00022679"/>
    </source>
</evidence>
<dbReference type="PROSITE" id="PS52004">
    <property type="entry name" value="KS3_2"/>
    <property type="match status" value="1"/>
</dbReference>
<dbReference type="SMART" id="SM00823">
    <property type="entry name" value="PKS_PP"/>
    <property type="match status" value="1"/>
</dbReference>
<evidence type="ECO:0000256" key="1">
    <source>
        <dbReference type="ARBA" id="ARBA00022450"/>
    </source>
</evidence>
<dbReference type="InterPro" id="IPR016036">
    <property type="entry name" value="Malonyl_transacylase_ACP-bd"/>
</dbReference>
<evidence type="ECO:0000313" key="14">
    <source>
        <dbReference type="Proteomes" id="UP001281003"/>
    </source>
</evidence>
<evidence type="ECO:0000256" key="8">
    <source>
        <dbReference type="PROSITE-ProRule" id="PRU01363"/>
    </source>
</evidence>
<dbReference type="PROSITE" id="PS52019">
    <property type="entry name" value="PKS_MFAS_DH"/>
    <property type="match status" value="1"/>
</dbReference>
<feature type="region of interest" description="N-terminal hotdog fold" evidence="8">
    <location>
        <begin position="901"/>
        <end position="1037"/>
    </location>
</feature>
<dbReference type="Gene3D" id="1.10.1200.10">
    <property type="entry name" value="ACP-like"/>
    <property type="match status" value="1"/>
</dbReference>
<organism evidence="13 14">
    <name type="scientific">Sordaria brevicollis</name>
    <dbReference type="NCBI Taxonomy" id="83679"/>
    <lineage>
        <taxon>Eukaryota</taxon>
        <taxon>Fungi</taxon>
        <taxon>Dikarya</taxon>
        <taxon>Ascomycota</taxon>
        <taxon>Pezizomycotina</taxon>
        <taxon>Sordariomycetes</taxon>
        <taxon>Sordariomycetidae</taxon>
        <taxon>Sordariales</taxon>
        <taxon>Sordariaceae</taxon>
        <taxon>Sordaria</taxon>
    </lineage>
</organism>
<dbReference type="PROSITE" id="PS00012">
    <property type="entry name" value="PHOSPHOPANTETHEINE"/>
    <property type="match status" value="1"/>
</dbReference>
<dbReference type="SMART" id="SM00827">
    <property type="entry name" value="PKS_AT"/>
    <property type="match status" value="1"/>
</dbReference>
<reference evidence="13" key="1">
    <citation type="journal article" date="2023" name="Mol. Phylogenet. Evol.">
        <title>Genome-scale phylogeny and comparative genomics of the fungal order Sordariales.</title>
        <authorList>
            <person name="Hensen N."/>
            <person name="Bonometti L."/>
            <person name="Westerberg I."/>
            <person name="Brannstrom I.O."/>
            <person name="Guillou S."/>
            <person name="Cros-Aarteil S."/>
            <person name="Calhoun S."/>
            <person name="Haridas S."/>
            <person name="Kuo A."/>
            <person name="Mondo S."/>
            <person name="Pangilinan J."/>
            <person name="Riley R."/>
            <person name="LaButti K."/>
            <person name="Andreopoulos B."/>
            <person name="Lipzen A."/>
            <person name="Chen C."/>
            <person name="Yan M."/>
            <person name="Daum C."/>
            <person name="Ng V."/>
            <person name="Clum A."/>
            <person name="Steindorff A."/>
            <person name="Ohm R.A."/>
            <person name="Martin F."/>
            <person name="Silar P."/>
            <person name="Natvig D.O."/>
            <person name="Lalanne C."/>
            <person name="Gautier V."/>
            <person name="Ament-Velasquez S.L."/>
            <person name="Kruys A."/>
            <person name="Hutchinson M.I."/>
            <person name="Powell A.J."/>
            <person name="Barry K."/>
            <person name="Miller A.N."/>
            <person name="Grigoriev I.V."/>
            <person name="Debuchy R."/>
            <person name="Gladieux P."/>
            <person name="Hiltunen Thoren M."/>
            <person name="Johannesson H."/>
        </authorList>
    </citation>
    <scope>NUCLEOTIDE SEQUENCE</scope>
    <source>
        <strain evidence="13">FGSC 1904</strain>
    </source>
</reference>
<dbReference type="Pfam" id="PF08659">
    <property type="entry name" value="KR"/>
    <property type="match status" value="1"/>
</dbReference>
<dbReference type="InterPro" id="IPR013154">
    <property type="entry name" value="ADH-like_N"/>
</dbReference>
<dbReference type="GO" id="GO:0006633">
    <property type="term" value="P:fatty acid biosynthetic process"/>
    <property type="evidence" value="ECO:0007669"/>
    <property type="project" value="TreeGrafter"/>
</dbReference>
<dbReference type="InterPro" id="IPR050091">
    <property type="entry name" value="PKS_NRPS_Biosynth_Enz"/>
</dbReference>
<dbReference type="InterPro" id="IPR029063">
    <property type="entry name" value="SAM-dependent_MTases_sf"/>
</dbReference>
<evidence type="ECO:0000256" key="9">
    <source>
        <dbReference type="SAM" id="MobiDB-lite"/>
    </source>
</evidence>
<dbReference type="InterPro" id="IPR049552">
    <property type="entry name" value="PKS_DH_N"/>
</dbReference>
<dbReference type="GO" id="GO:0016491">
    <property type="term" value="F:oxidoreductase activity"/>
    <property type="evidence" value="ECO:0007669"/>
    <property type="project" value="UniProtKB-KW"/>
</dbReference>
<dbReference type="Gene3D" id="3.40.50.150">
    <property type="entry name" value="Vaccinia Virus protein VP39"/>
    <property type="match status" value="1"/>
</dbReference>
<evidence type="ECO:0000256" key="5">
    <source>
        <dbReference type="ARBA" id="ARBA00023002"/>
    </source>
</evidence>
<dbReference type="Gene3D" id="3.40.47.10">
    <property type="match status" value="1"/>
</dbReference>
<evidence type="ECO:0000256" key="7">
    <source>
        <dbReference type="ARBA" id="ARBA00023315"/>
    </source>
</evidence>
<dbReference type="Pfam" id="PF22621">
    <property type="entry name" value="CurL-like_PKS_C"/>
    <property type="match status" value="1"/>
</dbReference>
<dbReference type="GO" id="GO:0031177">
    <property type="term" value="F:phosphopantetheine binding"/>
    <property type="evidence" value="ECO:0007669"/>
    <property type="project" value="InterPro"/>
</dbReference>
<keyword evidence="6" id="KW-0511">Multifunctional enzyme</keyword>
<dbReference type="Pfam" id="PF00698">
    <property type="entry name" value="Acyl_transf_1"/>
    <property type="match status" value="1"/>
</dbReference>
<evidence type="ECO:0000259" key="11">
    <source>
        <dbReference type="PROSITE" id="PS52004"/>
    </source>
</evidence>
<dbReference type="InterPro" id="IPR049551">
    <property type="entry name" value="PKS_DH_C"/>
</dbReference>
<sequence length="2399" mass="260790">MSHQPYKQEPVAIIGFACRLPGGNHSPSQLWDFLAEGKVAPNKVPESRFNVSAHYDGSHKPGTMRPPGGMFLSSSIDLATFDAPFFSIPRDSAISMDPNQRQLLEVTYECLENAGIPLGKLDGEPVACFVASFASEYADMQLRDPEDFPLNIGLGAGRAIQANRISHFLNIKGPSVTLDTGCSGSLVCLDMAVRAIQTGQATAAIVASSNLYLNPDHVVDTRGTMANAHSPSGLCHTFDALADGYIKAEGVGCVMIKRLSDAVRDRDPIRAVVLGTATNANGQTNGISSPSAEAQAAAIKAAYQNAGITDFNETQYLECHGTGTPAGDPVEIRGVGLAFGSRRDPETPLIIGSIKGNVGHSEPLAGLSGMIKTVLAIEHSSIPGNPLFVTPNPKIDFVANRVKVSRTTLPWPDTQGKPKRASVNSFGETNELDQTHTVVLSANDTSSLKSNILSLIEHLNNPRVKLNLSDLAYTLSERRTHLWHRAFVTTRTTKLEGSDFTIGKKTDKVPKVGYIFTGQGAQWPQMGKELLESFPWTKAILEELDVVLQSISSPPKWSLIEELTEPRTAEHVRKPEFSQPLVTAFQICMMAVLESWGIKPSSVVGHSSGEIAAAYAAGFLDRASAIKAAFYRGWATVNRDGNAGTNAGMLAVGLGVEAVVPFMDRHRGDVWIACYNSPQSLTLSGRKNSLIQLADEIKAAGSFARLLQVDLAYHSPLMNEFGVAYDNLLASDESFSTPHCPSSSSVTMFSSVTAQKLTGASPLDASYWKSNMISPVRFNEALTAMITQPGDESPDLLIEVGPSGALAGPVSQAFKSLPNGEGVSYCSAWSRGDNAIKSLHGVAGRLFIAGFPVDLTCVNQYDSTKVRTIVDLPNYSWNRSVKYWHENAASKDWRFRRFAQHDLIGSKIFGIPWQCPIWRKQLRLEDVPWLRDHRIGPDVLMPGAGMVTMAVEAMYQKHCSLNPEKAGPSANELAYHLRNIHFDRAMVIEESRTCTIILTLMEIPDSKGWDEFRISTSRDDVTILHCWGRIRVVDELDDKISGIDLQSLDNPTTFMPWYKTLSEANVHFGPAFRKVLSLEAINGERRCRALVDLTPPPSKYEPASYFPIHPAPFDASLQVGAPPSVLNERSLIYDVAVPGTIDEVILNRVPKGVKAGLAIATSNFVERAKDACIDISVHDPDTGALYFQARGMTYVTIDVERPPDPHTFHHVSWKPDISLLTEDQVIYLDPAEFDQASKLDAVIDLVAHKKPSLRILEVNLDEADTSSLWLDPTNMSARSACSGYALATTNSDMIPCLEAKYGDEQATFHLIDFNKPALGLFESKGYDLVLVKSHTMSDLRVEKVMTNIKPILCEDAFVLIVETSASGGPTVMDGGYAIPSDGFVGGSDASGSMGFLSEDSNSEDGEDLASSASSAPTDHDEVSAHSLWSKRKQLDRVAGQGYDNILEVSDGSNVHFLCKKRTESQTTDIEDCQGGQTPLSRSLTVVRFEDCSHPLPPSLHEKLEYSGWTVTHQKASELGAVKGPNTTIFLVLDELSSPVLTHASHKQWESLKRLTASGNPIVWVTKGSQYQVTDPDNALVHGLLRVIRREDTMARLTTLDVQSPTSLATAWVVDKLLELARTHKAETEYAERNGMIFVQRLMPDSKINFFRQSRTEKAQMVVKEFYEQENTVHLEASPNGSSSVTWVEHGDSEEVVDEGSIEVEVRAIGVNSNDSAVLNVHAAQTTEVVGHECAGVVRRLGSGVTKFNIGDRVAVMTSFPYANRITTSADRAVRLPDWMSFEDAATIPLAFATAIYSMIDLGHIQEGQSVLIHSATSSVGLAAVQVAKNRKARPILAVVENNEKKVFLSKTFGIPEHQIFESSCTAKLTRGILRETGGRGVDLVLNSARGDLLNASWDLLADRGRLIDVGGHDSTRQVALAIGPFQRNCSFQAADFLSGTNLEDSLVQRLLQETLALFEAGHVGLDHPVARYGIDEVSAVLDCVQRSQHTGRVVISSDGKDVRVPLRSALRTLQLRGDTSYLMVGGLKGLCGSLALHMARHGAKHIISCSRSGTSDAISTRIIKGCHAYGCAVSEAKGDVANWSFVRSLFRKHRGARRVAGIIQGAMVLRDKPFEAMTVEEFHQALEPKVKGTWNLHNAAIEQGITLDFFTMLSSVSGIIGNKGQANYAAANTFLDAFASYRRGLGLRANSVDLGVIEDVGYLAEQGAGFQSRFDKKQWTPIGERVLRRILTCSILQQDPVRPINHASAAQLITGIAFPLPFDWSSDIASDSRFAYLFSSGGGSSDGLEGTTKRGGSDHDALDGALQAFRALVTDGADRAALVKACVEVMSRQLSRLLRLEAEMESGKPLSAYGLDSMSAVELRSWIRGKIGAQVSTLDITNARSLVALCEKVVEKLAN</sequence>
<dbReference type="SUPFAM" id="SSF52151">
    <property type="entry name" value="FabD/lysophospholipase-like"/>
    <property type="match status" value="1"/>
</dbReference>
<keyword evidence="1" id="KW-0596">Phosphopantetheine</keyword>
<dbReference type="InterPro" id="IPR014031">
    <property type="entry name" value="Ketoacyl_synth_C"/>
</dbReference>
<dbReference type="InterPro" id="IPR049900">
    <property type="entry name" value="PKS_mFAS_DH"/>
</dbReference>
<dbReference type="GO" id="GO:0004312">
    <property type="term" value="F:fatty acid synthase activity"/>
    <property type="evidence" value="ECO:0007669"/>
    <property type="project" value="TreeGrafter"/>
</dbReference>
<dbReference type="InterPro" id="IPR014043">
    <property type="entry name" value="Acyl_transferase_dom"/>
</dbReference>
<dbReference type="InterPro" id="IPR057326">
    <property type="entry name" value="KR_dom"/>
</dbReference>
<dbReference type="InterPro" id="IPR020843">
    <property type="entry name" value="ER"/>
</dbReference>
<feature type="active site" description="Proton acceptor; for dehydratase activity" evidence="8">
    <location>
        <position position="933"/>
    </location>
</feature>
<keyword evidence="14" id="KW-1185">Reference proteome</keyword>
<dbReference type="InterPro" id="IPR036291">
    <property type="entry name" value="NAD(P)-bd_dom_sf"/>
</dbReference>
<dbReference type="InterPro" id="IPR009081">
    <property type="entry name" value="PP-bd_ACP"/>
</dbReference>
<dbReference type="Pfam" id="PF02801">
    <property type="entry name" value="Ketoacyl-synt_C"/>
    <property type="match status" value="1"/>
</dbReference>
<dbReference type="InterPro" id="IPR013968">
    <property type="entry name" value="PKS_KR"/>
</dbReference>
<dbReference type="CDD" id="cd05195">
    <property type="entry name" value="enoyl_red"/>
    <property type="match status" value="1"/>
</dbReference>
<dbReference type="Pfam" id="PF21089">
    <property type="entry name" value="PKS_DH_N"/>
    <property type="match status" value="1"/>
</dbReference>
<evidence type="ECO:0000256" key="6">
    <source>
        <dbReference type="ARBA" id="ARBA00023268"/>
    </source>
</evidence>
<dbReference type="InterPro" id="IPR042104">
    <property type="entry name" value="PKS_dehydratase_sf"/>
</dbReference>
<dbReference type="SMART" id="SM00822">
    <property type="entry name" value="PKS_KR"/>
    <property type="match status" value="1"/>
</dbReference>
<dbReference type="PANTHER" id="PTHR43775">
    <property type="entry name" value="FATTY ACID SYNTHASE"/>
    <property type="match status" value="1"/>
</dbReference>
<dbReference type="SMART" id="SM00829">
    <property type="entry name" value="PKS_ER"/>
    <property type="match status" value="1"/>
</dbReference>
<keyword evidence="3" id="KW-0808">Transferase</keyword>
<dbReference type="InterPro" id="IPR056501">
    <property type="entry name" value="NAD-bd_HRPKS_sdrA"/>
</dbReference>
<dbReference type="EMBL" id="JAUTDP010000003">
    <property type="protein sequence ID" value="KAK3400724.1"/>
    <property type="molecule type" value="Genomic_DNA"/>
</dbReference>
<dbReference type="SUPFAM" id="SSF47336">
    <property type="entry name" value="ACP-like"/>
    <property type="match status" value="1"/>
</dbReference>
<dbReference type="SUPFAM" id="SSF51735">
    <property type="entry name" value="NAD(P)-binding Rossmann-fold domains"/>
    <property type="match status" value="3"/>
</dbReference>
<dbReference type="InterPro" id="IPR016035">
    <property type="entry name" value="Acyl_Trfase/lysoPLipase"/>
</dbReference>
<evidence type="ECO:0008006" key="15">
    <source>
        <dbReference type="Google" id="ProtNLM"/>
    </source>
</evidence>
<dbReference type="Pfam" id="PF14765">
    <property type="entry name" value="PS-DH"/>
    <property type="match status" value="1"/>
</dbReference>
<evidence type="ECO:0000259" key="10">
    <source>
        <dbReference type="PROSITE" id="PS50075"/>
    </source>
</evidence>
<feature type="domain" description="PKS/mFAS DH" evidence="12">
    <location>
        <begin position="901"/>
        <end position="1203"/>
    </location>
</feature>
<dbReference type="InterPro" id="IPR006162">
    <property type="entry name" value="Ppantetheine_attach_site"/>
</dbReference>
<dbReference type="CDD" id="cd00833">
    <property type="entry name" value="PKS"/>
    <property type="match status" value="1"/>
</dbReference>
<reference evidence="13" key="2">
    <citation type="submission" date="2023-07" db="EMBL/GenBank/DDBJ databases">
        <authorList>
            <consortium name="Lawrence Berkeley National Laboratory"/>
            <person name="Haridas S."/>
            <person name="Hensen N."/>
            <person name="Bonometti L."/>
            <person name="Westerberg I."/>
            <person name="Brannstrom I.O."/>
            <person name="Guillou S."/>
            <person name="Cros-Aarteil S."/>
            <person name="Calhoun S."/>
            <person name="Kuo A."/>
            <person name="Mondo S."/>
            <person name="Pangilinan J."/>
            <person name="Riley R."/>
            <person name="LaButti K."/>
            <person name="Andreopoulos B."/>
            <person name="Lipzen A."/>
            <person name="Chen C."/>
            <person name="Yanf M."/>
            <person name="Daum C."/>
            <person name="Ng V."/>
            <person name="Clum A."/>
            <person name="Steindorff A."/>
            <person name="Ohm R."/>
            <person name="Martin F."/>
            <person name="Silar P."/>
            <person name="Natvig D."/>
            <person name="Lalanne C."/>
            <person name="Gautier V."/>
            <person name="Ament-velasquez S.L."/>
            <person name="Kruys A."/>
            <person name="Hutchinson M.I."/>
            <person name="Powell A.J."/>
            <person name="Barry K."/>
            <person name="Miller A.N."/>
            <person name="Grigoriev I.V."/>
            <person name="Debuchy R."/>
            <person name="Gladieux P."/>
            <person name="Thoren M.H."/>
            <person name="Johannesson H."/>
        </authorList>
    </citation>
    <scope>NUCLEOTIDE SEQUENCE</scope>
    <source>
        <strain evidence="13">FGSC 1904</strain>
    </source>
</reference>
<dbReference type="InterPro" id="IPR011032">
    <property type="entry name" value="GroES-like_sf"/>
</dbReference>
<feature type="domain" description="Carrier" evidence="10">
    <location>
        <begin position="2317"/>
        <end position="2397"/>
    </location>
</feature>
<feature type="region of interest" description="C-terminal hotdog fold" evidence="8">
    <location>
        <begin position="1049"/>
        <end position="1203"/>
    </location>
</feature>
<gene>
    <name evidence="13" type="ORF">B0T20DRAFT_390600</name>
</gene>
<protein>
    <recommendedName>
        <fullName evidence="15">Polyketide synthase</fullName>
    </recommendedName>
</protein>
<dbReference type="PROSITE" id="PS00059">
    <property type="entry name" value="ADH_ZINC"/>
    <property type="match status" value="1"/>
</dbReference>
<dbReference type="GO" id="GO:0030639">
    <property type="term" value="P:polyketide biosynthetic process"/>
    <property type="evidence" value="ECO:0007669"/>
    <property type="project" value="UniProtKB-ARBA"/>
</dbReference>
<accession>A0AAE0PJ07</accession>
<dbReference type="InterPro" id="IPR020806">
    <property type="entry name" value="PKS_PP-bd"/>
</dbReference>
<comment type="caution">
    <text evidence="13">The sequence shown here is derived from an EMBL/GenBank/DDBJ whole genome shotgun (WGS) entry which is preliminary data.</text>
</comment>
<keyword evidence="2" id="KW-0597">Phosphoprotein</keyword>
<feature type="region of interest" description="Disordered" evidence="9">
    <location>
        <begin position="1394"/>
        <end position="1426"/>
    </location>
</feature>
<dbReference type="PROSITE" id="PS50075">
    <property type="entry name" value="CARRIER"/>
    <property type="match status" value="1"/>
</dbReference>
<dbReference type="Gene3D" id="3.10.129.110">
    <property type="entry name" value="Polyketide synthase dehydratase"/>
    <property type="match status" value="1"/>
</dbReference>
<dbReference type="Proteomes" id="UP001281003">
    <property type="component" value="Unassembled WGS sequence"/>
</dbReference>
<dbReference type="InterPro" id="IPR020807">
    <property type="entry name" value="PKS_DH"/>
</dbReference>
<evidence type="ECO:0000256" key="4">
    <source>
        <dbReference type="ARBA" id="ARBA00022857"/>
    </source>
</evidence>
<feature type="domain" description="Ketosynthase family 3 (KS3)" evidence="11">
    <location>
        <begin position="8"/>
        <end position="439"/>
    </location>
</feature>
<dbReference type="InterPro" id="IPR001227">
    <property type="entry name" value="Ac_transferase_dom_sf"/>
</dbReference>
<keyword evidence="4" id="KW-0521">NADP</keyword>
<evidence type="ECO:0000256" key="2">
    <source>
        <dbReference type="ARBA" id="ARBA00022553"/>
    </source>
</evidence>
<feature type="active site" description="Proton donor; for dehydratase activity" evidence="8">
    <location>
        <position position="1114"/>
    </location>
</feature>
<proteinExistence type="predicted"/>
<dbReference type="SMART" id="SM00826">
    <property type="entry name" value="PKS_DH"/>
    <property type="match status" value="1"/>
</dbReference>
<keyword evidence="5" id="KW-0560">Oxidoreductase</keyword>
<dbReference type="InterPro" id="IPR016039">
    <property type="entry name" value="Thiolase-like"/>
</dbReference>
<dbReference type="Pfam" id="PF13602">
    <property type="entry name" value="ADH_zinc_N_2"/>
    <property type="match status" value="1"/>
</dbReference>
<dbReference type="Gene3D" id="3.90.180.10">
    <property type="entry name" value="Medium-chain alcohol dehydrogenases, catalytic domain"/>
    <property type="match status" value="1"/>
</dbReference>
<dbReference type="Pfam" id="PF00109">
    <property type="entry name" value="ketoacyl-synt"/>
    <property type="match status" value="1"/>
</dbReference>
<dbReference type="Pfam" id="PF23114">
    <property type="entry name" value="NAD-bd_HRPKS_sdrA"/>
    <property type="match status" value="1"/>
</dbReference>
<dbReference type="SUPFAM" id="SSF53901">
    <property type="entry name" value="Thiolase-like"/>
    <property type="match status" value="1"/>
</dbReference>
<dbReference type="PANTHER" id="PTHR43775:SF18">
    <property type="entry name" value="ENZYME, PUTATIVE (JCVI)-RELATED"/>
    <property type="match status" value="1"/>
</dbReference>
<dbReference type="SUPFAM" id="SSF55048">
    <property type="entry name" value="Probable ACP-binding domain of malonyl-CoA ACP transacylase"/>
    <property type="match status" value="1"/>
</dbReference>
<dbReference type="Gene3D" id="3.40.50.720">
    <property type="entry name" value="NAD(P)-binding Rossmann-like Domain"/>
    <property type="match status" value="2"/>
</dbReference>
<dbReference type="SMART" id="SM00825">
    <property type="entry name" value="PKS_KS"/>
    <property type="match status" value="1"/>
</dbReference>
<dbReference type="InterPro" id="IPR014030">
    <property type="entry name" value="Ketoacyl_synth_N"/>
</dbReference>
<dbReference type="Gene3D" id="3.40.366.10">
    <property type="entry name" value="Malonyl-Coenzyme A Acyl Carrier Protein, domain 2"/>
    <property type="match status" value="1"/>
</dbReference>
<dbReference type="SUPFAM" id="SSF50129">
    <property type="entry name" value="GroES-like"/>
    <property type="match status" value="1"/>
</dbReference>
<keyword evidence="7" id="KW-0012">Acyltransferase</keyword>
<dbReference type="InterPro" id="IPR020841">
    <property type="entry name" value="PKS_Beta-ketoAc_synthase_dom"/>
</dbReference>
<name>A0AAE0PJ07_SORBR</name>
<dbReference type="InterPro" id="IPR036736">
    <property type="entry name" value="ACP-like_sf"/>
</dbReference>
<dbReference type="Pfam" id="PF08240">
    <property type="entry name" value="ADH_N"/>
    <property type="match status" value="1"/>
</dbReference>
<dbReference type="InterPro" id="IPR002328">
    <property type="entry name" value="ADH_Zn_CS"/>
</dbReference>
<evidence type="ECO:0000313" key="13">
    <source>
        <dbReference type="EMBL" id="KAK3400724.1"/>
    </source>
</evidence>
<evidence type="ECO:0000259" key="12">
    <source>
        <dbReference type="PROSITE" id="PS52019"/>
    </source>
</evidence>
<dbReference type="Pfam" id="PF00550">
    <property type="entry name" value="PP-binding"/>
    <property type="match status" value="1"/>
</dbReference>